<keyword evidence="1" id="KW-0472">Membrane</keyword>
<accession>A0A914DHK5</accession>
<dbReference type="InterPro" id="IPR016186">
    <property type="entry name" value="C-type_lectin-like/link_sf"/>
</dbReference>
<organism evidence="2 3">
    <name type="scientific">Acrobeloides nanus</name>
    <dbReference type="NCBI Taxonomy" id="290746"/>
    <lineage>
        <taxon>Eukaryota</taxon>
        <taxon>Metazoa</taxon>
        <taxon>Ecdysozoa</taxon>
        <taxon>Nematoda</taxon>
        <taxon>Chromadorea</taxon>
        <taxon>Rhabditida</taxon>
        <taxon>Tylenchina</taxon>
        <taxon>Cephalobomorpha</taxon>
        <taxon>Cephaloboidea</taxon>
        <taxon>Cephalobidae</taxon>
        <taxon>Acrobeloides</taxon>
    </lineage>
</organism>
<reference evidence="3" key="1">
    <citation type="submission" date="2022-11" db="UniProtKB">
        <authorList>
            <consortium name="WormBaseParasite"/>
        </authorList>
    </citation>
    <scope>IDENTIFICATION</scope>
</reference>
<dbReference type="WBParaSite" id="ACRNAN_scaffold2623.g12609.t1">
    <property type="protein sequence ID" value="ACRNAN_scaffold2623.g12609.t1"/>
    <property type="gene ID" value="ACRNAN_scaffold2623.g12609"/>
</dbReference>
<dbReference type="InterPro" id="IPR016187">
    <property type="entry name" value="CTDL_fold"/>
</dbReference>
<dbReference type="AlphaFoldDB" id="A0A914DHK5"/>
<evidence type="ECO:0000313" key="3">
    <source>
        <dbReference type="WBParaSite" id="ACRNAN_scaffold2623.g12609.t1"/>
    </source>
</evidence>
<evidence type="ECO:0000313" key="2">
    <source>
        <dbReference type="Proteomes" id="UP000887540"/>
    </source>
</evidence>
<dbReference type="Gene3D" id="3.10.100.10">
    <property type="entry name" value="Mannose-Binding Protein A, subunit A"/>
    <property type="match status" value="1"/>
</dbReference>
<keyword evidence="1" id="KW-0812">Transmembrane</keyword>
<keyword evidence="2" id="KW-1185">Reference proteome</keyword>
<dbReference type="SUPFAM" id="SSF56436">
    <property type="entry name" value="C-type lectin-like"/>
    <property type="match status" value="1"/>
</dbReference>
<sequence length="258" mass="30075">MFRDYLCERKQDYTNVLDTDCPEGWLIYRYSCYKVLRDKSYAEAVSECKNNRASLATISDWSEARFLAEKIRSNECVDELALVGLRAWHKADAILLINEANNTYISDIECLTDYKGDILTEDRRFYCTPFTCTWFCRLPRSFYLVFNGKARWQEIIIVILSLIFIATLLIICLAYKLMTSSRYHNTIRRTSISLNIILSSPGPNMSRLRIITANELILDMDLKHKLGEGEFGTVYANYIKHYFYVGQQTQVQDQHLAN</sequence>
<keyword evidence="1" id="KW-1133">Transmembrane helix</keyword>
<proteinExistence type="predicted"/>
<protein>
    <submittedName>
        <fullName evidence="3">C-type lectin domain-containing protein</fullName>
    </submittedName>
</protein>
<feature type="transmembrane region" description="Helical" evidence="1">
    <location>
        <begin position="155"/>
        <end position="175"/>
    </location>
</feature>
<name>A0A914DHK5_9BILA</name>
<evidence type="ECO:0000256" key="1">
    <source>
        <dbReference type="SAM" id="Phobius"/>
    </source>
</evidence>
<dbReference type="Proteomes" id="UP000887540">
    <property type="component" value="Unplaced"/>
</dbReference>
<dbReference type="Gene3D" id="3.30.200.20">
    <property type="entry name" value="Phosphorylase Kinase, domain 1"/>
    <property type="match status" value="1"/>
</dbReference>